<dbReference type="AlphaFoldDB" id="A0A7L6N2U5"/>
<dbReference type="GO" id="GO:0006071">
    <property type="term" value="P:glycerol metabolic process"/>
    <property type="evidence" value="ECO:0007669"/>
    <property type="project" value="InterPro"/>
</dbReference>
<dbReference type="InterPro" id="IPR050270">
    <property type="entry name" value="DegV_domain_contain"/>
</dbReference>
<dbReference type="EMBL" id="CP051151">
    <property type="protein sequence ID" value="QLY39375.1"/>
    <property type="molecule type" value="Genomic_DNA"/>
</dbReference>
<dbReference type="SMART" id="SM01120">
    <property type="entry name" value="Dak2"/>
    <property type="match status" value="1"/>
</dbReference>
<dbReference type="PANTHER" id="PTHR33434">
    <property type="entry name" value="DEGV DOMAIN-CONTAINING PROTEIN DR_1986-RELATED"/>
    <property type="match status" value="1"/>
</dbReference>
<dbReference type="InterPro" id="IPR004007">
    <property type="entry name" value="DhaL_dom"/>
</dbReference>
<evidence type="ECO:0000259" key="1">
    <source>
        <dbReference type="PROSITE" id="PS51480"/>
    </source>
</evidence>
<dbReference type="Pfam" id="PF02734">
    <property type="entry name" value="Dak2"/>
    <property type="match status" value="1"/>
</dbReference>
<dbReference type="Pfam" id="PF13684">
    <property type="entry name" value="FakA-like_C"/>
    <property type="match status" value="1"/>
</dbReference>
<dbReference type="Pfam" id="PF21645">
    <property type="entry name" value="FakA-like_M"/>
    <property type="match status" value="1"/>
</dbReference>
<dbReference type="Proteomes" id="UP000512167">
    <property type="component" value="Chromosome"/>
</dbReference>
<dbReference type="InterPro" id="IPR036117">
    <property type="entry name" value="DhaL_dom_sf"/>
</dbReference>
<dbReference type="RefSeq" id="WP_312031843.1">
    <property type="nucleotide sequence ID" value="NZ_CP051151.1"/>
</dbReference>
<organism evidence="2 3">
    <name type="scientific">Hujiaoplasma nucleasis</name>
    <dbReference type="NCBI Taxonomy" id="2725268"/>
    <lineage>
        <taxon>Bacteria</taxon>
        <taxon>Bacillati</taxon>
        <taxon>Mycoplasmatota</taxon>
        <taxon>Mollicutes</taxon>
        <taxon>Candidatus Izemoplasmatales</taxon>
        <taxon>Hujiaoplasmataceae</taxon>
        <taxon>Hujiaoplasma</taxon>
    </lineage>
</organism>
<sequence>MSTLSLDGKLFKKLIINGSIKLKINMNRIDDLNVFPVPDGDTGSNMSATMLAGANALRETEETEIGKVAKVLSRGMLMGARGNSGVILSQLFSGIAKGLEGLVEANMSDFGHALRRGVEQAYASVIHPVEGTILTVSREAADRVVSVVKDLEDYEELFEIYLKELRASLERTPELLPVLKEVGVIDSGGAGYIEVVEGMQKALLGEIYPDDSVTDESYKVGSTKIQNTHIGDGEHFGYCTEFIMQIDKMSEFSQKKFIDMISPLGDSLVVVQDDNILKVHIHTKTPGDAMNLAQYYGFFINIKIENMTLQHTEVLIHQDQDHQDDCGCGHDHSLSVAPALKKKYAIVAVVNGNGLKETFIEMGCDYIIDGGQTMNPSVEEFIKATEKINADNIIIIPNNKNVMLSAEAARDMIEDRSVHVLKATTVAQGYSALTMFDATEDIKTNISEMTSYLDKVKTGEVTYAIRDSKNNGVEINKDDFMGILDGKIIHSIPDRLDATKALVDAMVEERSEIITIMYGVNVDDDEIDELVAYIEDTYELEVDLINGGQEVYSYIISVE</sequence>
<keyword evidence="3" id="KW-1185">Reference proteome</keyword>
<protein>
    <submittedName>
        <fullName evidence="2">DAK2 domain-containing protein</fullName>
    </submittedName>
</protein>
<evidence type="ECO:0000313" key="2">
    <source>
        <dbReference type="EMBL" id="QLY39375.1"/>
    </source>
</evidence>
<dbReference type="InterPro" id="IPR033470">
    <property type="entry name" value="FakA-like_C"/>
</dbReference>
<dbReference type="SMART" id="SM01121">
    <property type="entry name" value="Dak1_2"/>
    <property type="match status" value="1"/>
</dbReference>
<accession>A0A7L6N2U5</accession>
<dbReference type="InterPro" id="IPR048394">
    <property type="entry name" value="FakA-like_M"/>
</dbReference>
<dbReference type="PANTHER" id="PTHR33434:SF4">
    <property type="entry name" value="PHOSPHATASE PROTEIN"/>
    <property type="match status" value="1"/>
</dbReference>
<gene>
    <name evidence="2" type="ORF">HF295_00280</name>
</gene>
<proteinExistence type="predicted"/>
<reference evidence="2 3" key="1">
    <citation type="submission" date="2020-04" db="EMBL/GenBank/DDBJ databases">
        <authorList>
            <person name="Zheng R.K."/>
            <person name="Sun C.M."/>
        </authorList>
    </citation>
    <scope>NUCLEOTIDE SEQUENCE [LARGE SCALE GENOMIC DNA]</scope>
    <source>
        <strain evidence="3">zrk29</strain>
    </source>
</reference>
<dbReference type="KEGG" id="tbk:HF295_00280"/>
<dbReference type="InterPro" id="IPR019986">
    <property type="entry name" value="YloV-like"/>
</dbReference>
<name>A0A7L6N2U5_9MOLU</name>
<dbReference type="SUPFAM" id="SSF101473">
    <property type="entry name" value="DhaL-like"/>
    <property type="match status" value="1"/>
</dbReference>
<dbReference type="Gene3D" id="1.25.40.340">
    <property type="match status" value="1"/>
</dbReference>
<evidence type="ECO:0000313" key="3">
    <source>
        <dbReference type="Proteomes" id="UP000512167"/>
    </source>
</evidence>
<dbReference type="NCBIfam" id="TIGR03599">
    <property type="entry name" value="YloV"/>
    <property type="match status" value="1"/>
</dbReference>
<feature type="domain" description="DhaL" evidence="1">
    <location>
        <begin position="9"/>
        <end position="201"/>
    </location>
</feature>
<dbReference type="GO" id="GO:0004371">
    <property type="term" value="F:glycerone kinase activity"/>
    <property type="evidence" value="ECO:0007669"/>
    <property type="project" value="InterPro"/>
</dbReference>
<dbReference type="PROSITE" id="PS51480">
    <property type="entry name" value="DHAL"/>
    <property type="match status" value="1"/>
</dbReference>